<comment type="similarity">
    <text evidence="1">Belongs to the N(4)/N(6)-methyltransferase family. N(4) subfamily.</text>
</comment>
<evidence type="ECO:0000256" key="5">
    <source>
        <dbReference type="ARBA" id="ARBA00022691"/>
    </source>
</evidence>
<evidence type="ECO:0000256" key="3">
    <source>
        <dbReference type="ARBA" id="ARBA00022603"/>
    </source>
</evidence>
<dbReference type="InterPro" id="IPR017985">
    <property type="entry name" value="MeTrfase_CN4_CS"/>
</dbReference>
<keyword evidence="4" id="KW-0808">Transferase</keyword>
<dbReference type="InterPro" id="IPR002941">
    <property type="entry name" value="DNA_methylase_N4/N6"/>
</dbReference>
<dbReference type="GO" id="GO:0008170">
    <property type="term" value="F:N-methyltransferase activity"/>
    <property type="evidence" value="ECO:0007669"/>
    <property type="project" value="InterPro"/>
</dbReference>
<organism evidence="10">
    <name type="scientific">marine metagenome</name>
    <dbReference type="NCBI Taxonomy" id="408172"/>
    <lineage>
        <taxon>unclassified sequences</taxon>
        <taxon>metagenomes</taxon>
        <taxon>ecological metagenomes</taxon>
    </lineage>
</organism>
<evidence type="ECO:0000256" key="1">
    <source>
        <dbReference type="ARBA" id="ARBA00010203"/>
    </source>
</evidence>
<name>A0A381SYJ6_9ZZZZ</name>
<accession>A0A381SYJ6</accession>
<evidence type="ECO:0000256" key="2">
    <source>
        <dbReference type="ARBA" id="ARBA00012185"/>
    </source>
</evidence>
<evidence type="ECO:0000259" key="9">
    <source>
        <dbReference type="Pfam" id="PF01555"/>
    </source>
</evidence>
<dbReference type="InterPro" id="IPR001091">
    <property type="entry name" value="RM_Methyltransferase"/>
</dbReference>
<keyword evidence="3" id="KW-0489">Methyltransferase</keyword>
<keyword evidence="5" id="KW-0949">S-adenosyl-L-methionine</keyword>
<dbReference type="EC" id="2.1.1.113" evidence="2"/>
<dbReference type="GO" id="GO:0009307">
    <property type="term" value="P:DNA restriction-modification system"/>
    <property type="evidence" value="ECO:0007669"/>
    <property type="project" value="UniProtKB-KW"/>
</dbReference>
<sequence>MTKTQNNFNDLGPKEWLPFQKSFTIFEDMDSLIIKNLRFFTKTSHAPSPKVGSFGSTDFQHKIKSNVKKMGINYGNKQDTFDFLAVDLVGKNIDLESALNWIFQFAPKLNSRKFLWILLPTNHVNDNGIPVAWSLSDQLAGYLTRKDEKIICLPDGNTWTSLYFRKDENSKLIPPKSIQTSQRQASLKLYSLSFKNWFILKPKPRSRDEILHPAKYPENLVNMYVQEFTKKGDTVFDPMSGTGTTQVESLNLGRHAFGIELSKLFHRIASNRCDEISTKCDYSIFLGDARNISSFNLPELDYVITSPPYWNMLNMRGAEVQAARKAKGLQTNYSDNDNDLGNLDDYQNFLDILVDIYDKTIARLKNGGHFTIVVKNIKKKGNHYPLAFDLTKRLINFIQLKHIGFWCQDDLQIAPYGYKHTWVSNTFHHYCLTFQKP</sequence>
<protein>
    <recommendedName>
        <fullName evidence="2">site-specific DNA-methyltransferase (cytosine-N(4)-specific)</fullName>
        <ecNumber evidence="2">2.1.1.113</ecNumber>
    </recommendedName>
</protein>
<evidence type="ECO:0000256" key="7">
    <source>
        <dbReference type="ARBA" id="ARBA00023125"/>
    </source>
</evidence>
<evidence type="ECO:0000256" key="6">
    <source>
        <dbReference type="ARBA" id="ARBA00022747"/>
    </source>
</evidence>
<dbReference type="InterPro" id="IPR029063">
    <property type="entry name" value="SAM-dependent_MTases_sf"/>
</dbReference>
<dbReference type="Pfam" id="PF01555">
    <property type="entry name" value="N6_N4_Mtase"/>
    <property type="match status" value="1"/>
</dbReference>
<proteinExistence type="inferred from homology"/>
<dbReference type="EMBL" id="UINC01003699">
    <property type="protein sequence ID" value="SVA08529.1"/>
    <property type="molecule type" value="Genomic_DNA"/>
</dbReference>
<dbReference type="GO" id="GO:0015667">
    <property type="term" value="F:site-specific DNA-methyltransferase (cytosine-N4-specific) activity"/>
    <property type="evidence" value="ECO:0007669"/>
    <property type="project" value="UniProtKB-EC"/>
</dbReference>
<dbReference type="PROSITE" id="PS00093">
    <property type="entry name" value="N4_MTASE"/>
    <property type="match status" value="1"/>
</dbReference>
<evidence type="ECO:0000256" key="8">
    <source>
        <dbReference type="ARBA" id="ARBA00049120"/>
    </source>
</evidence>
<dbReference type="Gene3D" id="3.40.50.150">
    <property type="entry name" value="Vaccinia Virus protein VP39"/>
    <property type="match status" value="2"/>
</dbReference>
<dbReference type="AlphaFoldDB" id="A0A381SYJ6"/>
<evidence type="ECO:0000256" key="4">
    <source>
        <dbReference type="ARBA" id="ARBA00022679"/>
    </source>
</evidence>
<dbReference type="PRINTS" id="PR00508">
    <property type="entry name" value="S21N4MTFRASE"/>
</dbReference>
<dbReference type="GO" id="GO:0003677">
    <property type="term" value="F:DNA binding"/>
    <property type="evidence" value="ECO:0007669"/>
    <property type="project" value="UniProtKB-KW"/>
</dbReference>
<dbReference type="SUPFAM" id="SSF53335">
    <property type="entry name" value="S-adenosyl-L-methionine-dependent methyltransferases"/>
    <property type="match status" value="2"/>
</dbReference>
<feature type="domain" description="DNA methylase N-4/N-6" evidence="9">
    <location>
        <begin position="142"/>
        <end position="269"/>
    </location>
</feature>
<keyword evidence="7" id="KW-0238">DNA-binding</keyword>
<reference evidence="10" key="1">
    <citation type="submission" date="2018-05" db="EMBL/GenBank/DDBJ databases">
        <authorList>
            <person name="Lanie J.A."/>
            <person name="Ng W.-L."/>
            <person name="Kazmierczak K.M."/>
            <person name="Andrzejewski T.M."/>
            <person name="Davidsen T.M."/>
            <person name="Wayne K.J."/>
            <person name="Tettelin H."/>
            <person name="Glass J.I."/>
            <person name="Rusch D."/>
            <person name="Podicherti R."/>
            <person name="Tsui H.-C.T."/>
            <person name="Winkler M.E."/>
        </authorList>
    </citation>
    <scope>NUCLEOTIDE SEQUENCE</scope>
</reference>
<comment type="catalytic activity">
    <reaction evidence="8">
        <text>a 2'-deoxycytidine in DNA + S-adenosyl-L-methionine = an N(4)-methyl-2'-deoxycytidine in DNA + S-adenosyl-L-homocysteine + H(+)</text>
        <dbReference type="Rhea" id="RHEA:16857"/>
        <dbReference type="Rhea" id="RHEA-COMP:11369"/>
        <dbReference type="Rhea" id="RHEA-COMP:13674"/>
        <dbReference type="ChEBI" id="CHEBI:15378"/>
        <dbReference type="ChEBI" id="CHEBI:57856"/>
        <dbReference type="ChEBI" id="CHEBI:59789"/>
        <dbReference type="ChEBI" id="CHEBI:85452"/>
        <dbReference type="ChEBI" id="CHEBI:137933"/>
        <dbReference type="EC" id="2.1.1.113"/>
    </reaction>
</comment>
<gene>
    <name evidence="10" type="ORF">METZ01_LOCUS61383</name>
</gene>
<dbReference type="GO" id="GO:0032259">
    <property type="term" value="P:methylation"/>
    <property type="evidence" value="ECO:0007669"/>
    <property type="project" value="UniProtKB-KW"/>
</dbReference>
<keyword evidence="6" id="KW-0680">Restriction system</keyword>
<evidence type="ECO:0000313" key="10">
    <source>
        <dbReference type="EMBL" id="SVA08529.1"/>
    </source>
</evidence>